<organism evidence="6 7">
    <name type="scientific">Beauveria bassiana</name>
    <name type="common">White muscardine disease fungus</name>
    <name type="synonym">Tritirachium shiotae</name>
    <dbReference type="NCBI Taxonomy" id="176275"/>
    <lineage>
        <taxon>Eukaryota</taxon>
        <taxon>Fungi</taxon>
        <taxon>Dikarya</taxon>
        <taxon>Ascomycota</taxon>
        <taxon>Pezizomycotina</taxon>
        <taxon>Sordariomycetes</taxon>
        <taxon>Hypocreomycetidae</taxon>
        <taxon>Hypocreales</taxon>
        <taxon>Cordycipitaceae</taxon>
        <taxon>Beauveria</taxon>
    </lineage>
</organism>
<sequence length="349" mass="39478">MKLFSALLLAMLSSFSVAVPLNQRSAENNWPDCFEEEQNGGHVVDEKPENNGTNLVAPTPINVDTPGDKLPWVKPTGRLARSCESSKREKICGSQTFCLLYKSIWRRPDERYTSTHECLAAREKRPAPKVVYRGDTRAPEVFQKIGGITPNLDRPMSNESYSLMAHHGGRKLVPTAYVSTTSLFGTAFGYSLRYNKGDGWVYKIHPTPNMIDLDASNFTLEWSNEEELSALGGIRWDQVEAWMAIPNNVTGKEIGEDDPHKFREEETFIAKFPEQKWIKNEEYNPKYDQFTGSGGQPQLAGDDFNLEKYKEKTLEQWAFDFLDKNGEPVGWTGAFPFIGPAEIDPVRKI</sequence>
<evidence type="ECO:0000313" key="6">
    <source>
        <dbReference type="EMBL" id="PQK13113.1"/>
    </source>
</evidence>
<dbReference type="GO" id="GO:0090729">
    <property type="term" value="F:toxin activity"/>
    <property type="evidence" value="ECO:0007669"/>
    <property type="project" value="UniProtKB-KW"/>
</dbReference>
<keyword evidence="4" id="KW-1015">Disulfide bond</keyword>
<dbReference type="Proteomes" id="UP000237441">
    <property type="component" value="Unassembled WGS sequence"/>
</dbReference>
<keyword evidence="3" id="KW-0843">Virulence</keyword>
<keyword evidence="1" id="KW-0800">Toxin</keyword>
<gene>
    <name evidence="6" type="ORF">BB8028_0004g00450</name>
</gene>
<dbReference type="Pfam" id="PF01375">
    <property type="entry name" value="Enterotoxin_a"/>
    <property type="match status" value="1"/>
</dbReference>
<dbReference type="EMBL" id="JRHA01000004">
    <property type="protein sequence ID" value="PQK13113.1"/>
    <property type="molecule type" value="Genomic_DNA"/>
</dbReference>
<accession>A0A2S7YAY8</accession>
<dbReference type="SUPFAM" id="SSF56399">
    <property type="entry name" value="ADP-ribosylation"/>
    <property type="match status" value="1"/>
</dbReference>
<feature type="signal peptide" evidence="5">
    <location>
        <begin position="1"/>
        <end position="18"/>
    </location>
</feature>
<evidence type="ECO:0000256" key="3">
    <source>
        <dbReference type="ARBA" id="ARBA00023026"/>
    </source>
</evidence>
<evidence type="ECO:0000256" key="5">
    <source>
        <dbReference type="SAM" id="SignalP"/>
    </source>
</evidence>
<name>A0A2S7YAY8_BEABA</name>
<feature type="chain" id="PRO_5015609040" description="Cholera enterotoxin subunit A2" evidence="5">
    <location>
        <begin position="19"/>
        <end position="349"/>
    </location>
</feature>
<evidence type="ECO:0000313" key="7">
    <source>
        <dbReference type="Proteomes" id="UP000237441"/>
    </source>
</evidence>
<proteinExistence type="predicted"/>
<evidence type="ECO:0000256" key="1">
    <source>
        <dbReference type="ARBA" id="ARBA00022656"/>
    </source>
</evidence>
<evidence type="ECO:0000256" key="4">
    <source>
        <dbReference type="ARBA" id="ARBA00023157"/>
    </source>
</evidence>
<dbReference type="AlphaFoldDB" id="A0A2S7YAY8"/>
<reference evidence="6 7" key="1">
    <citation type="submission" date="2016-07" db="EMBL/GenBank/DDBJ databases">
        <title>Comparative genomics of the entomopathogenic fungus Beauveria bassiana.</title>
        <authorList>
            <person name="Valero Jimenez C.A."/>
            <person name="Zwaan B.J."/>
            <person name="Van Kan J.A."/>
            <person name="Takken W."/>
            <person name="Debets A.J."/>
            <person name="Schoustra S.E."/>
            <person name="Koenraadt C.J."/>
        </authorList>
    </citation>
    <scope>NUCLEOTIDE SEQUENCE [LARGE SCALE GENOMIC DNA]</scope>
    <source>
        <strain evidence="6 7">ARSEF 8028</strain>
    </source>
</reference>
<comment type="caution">
    <text evidence="6">The sequence shown here is derived from an EMBL/GenBank/DDBJ whole genome shotgun (WGS) entry which is preliminary data.</text>
</comment>
<evidence type="ECO:0000256" key="2">
    <source>
        <dbReference type="ARBA" id="ARBA00022729"/>
    </source>
</evidence>
<keyword evidence="2 5" id="KW-0732">Signal</keyword>
<dbReference type="InterPro" id="IPR001144">
    <property type="entry name" value="Enterotoxin_A"/>
</dbReference>
<dbReference type="OrthoDB" id="4927890at2759"/>
<dbReference type="Gene3D" id="3.90.210.10">
    <property type="entry name" value="Heat-Labile Enterotoxin, subunit A"/>
    <property type="match status" value="1"/>
</dbReference>
<protein>
    <recommendedName>
        <fullName evidence="8">Cholera enterotoxin subunit A2</fullName>
    </recommendedName>
</protein>
<evidence type="ECO:0008006" key="8">
    <source>
        <dbReference type="Google" id="ProtNLM"/>
    </source>
</evidence>